<evidence type="ECO:0000313" key="3">
    <source>
        <dbReference type="EMBL" id="ATB43299.1"/>
    </source>
</evidence>
<evidence type="ECO:0000256" key="2">
    <source>
        <dbReference type="SAM" id="SignalP"/>
    </source>
</evidence>
<proteinExistence type="predicted"/>
<feature type="chain" id="PRO_5013349661" description="Outer membrane protein beta-barrel domain-containing protein" evidence="2">
    <location>
        <begin position="33"/>
        <end position="233"/>
    </location>
</feature>
<evidence type="ECO:0000256" key="1">
    <source>
        <dbReference type="SAM" id="MobiDB-lite"/>
    </source>
</evidence>
<gene>
    <name evidence="3" type="ORF">CYFUS_008779</name>
</gene>
<dbReference type="KEGG" id="cfus:CYFUS_008779"/>
<reference evidence="3 4" key="1">
    <citation type="submission" date="2017-06" db="EMBL/GenBank/DDBJ databases">
        <title>Sequencing and comparative analysis of myxobacterial genomes.</title>
        <authorList>
            <person name="Rupp O."/>
            <person name="Goesmann A."/>
            <person name="Sogaard-Andersen L."/>
        </authorList>
    </citation>
    <scope>NUCLEOTIDE SEQUENCE [LARGE SCALE GENOMIC DNA]</scope>
    <source>
        <strain evidence="3 4">DSM 52655</strain>
    </source>
</reference>
<name>A0A250JHD6_9BACT</name>
<evidence type="ECO:0000313" key="4">
    <source>
        <dbReference type="Proteomes" id="UP000217257"/>
    </source>
</evidence>
<sequence>MLPFPSSNKAAPLLRGLLPLLLLGLAPGSASAQEVEDEEPPPETEVTRPAPTPVSPDTEPEWKTRYGARLLTGAPDGTGVALLIHPRSWLRVHAGAARNSLGTGVRAGVDLLPVRLLVSPVLGLEYGHTFRADYERLLTRLHGQPTTPVTGIRQVDYDQVNLSVGLEFSPWRHVTFFGGAGISYWFLGVSDATAFIREAEANAGEEEPPLTANSLLLTLSTPVVRLGLIVYFN</sequence>
<evidence type="ECO:0008006" key="5">
    <source>
        <dbReference type="Google" id="ProtNLM"/>
    </source>
</evidence>
<accession>A0A250JHD6</accession>
<keyword evidence="2" id="KW-0732">Signal</keyword>
<dbReference type="EMBL" id="CP022098">
    <property type="protein sequence ID" value="ATB43299.1"/>
    <property type="molecule type" value="Genomic_DNA"/>
</dbReference>
<feature type="signal peptide" evidence="2">
    <location>
        <begin position="1"/>
        <end position="32"/>
    </location>
</feature>
<dbReference type="AlphaFoldDB" id="A0A250JHD6"/>
<organism evidence="3 4">
    <name type="scientific">Cystobacter fuscus</name>
    <dbReference type="NCBI Taxonomy" id="43"/>
    <lineage>
        <taxon>Bacteria</taxon>
        <taxon>Pseudomonadati</taxon>
        <taxon>Myxococcota</taxon>
        <taxon>Myxococcia</taxon>
        <taxon>Myxococcales</taxon>
        <taxon>Cystobacterineae</taxon>
        <taxon>Archangiaceae</taxon>
        <taxon>Cystobacter</taxon>
    </lineage>
</organism>
<dbReference type="Proteomes" id="UP000217257">
    <property type="component" value="Chromosome"/>
</dbReference>
<dbReference type="RefSeq" id="WP_095990733.1">
    <property type="nucleotide sequence ID" value="NZ_CP022098.1"/>
</dbReference>
<protein>
    <recommendedName>
        <fullName evidence="5">Outer membrane protein beta-barrel domain-containing protein</fullName>
    </recommendedName>
</protein>
<feature type="region of interest" description="Disordered" evidence="1">
    <location>
        <begin position="30"/>
        <end position="61"/>
    </location>
</feature>